<name>A0A5N5N3H3_9ROSI</name>
<comment type="caution">
    <text evidence="1">The sequence shown here is derived from an EMBL/GenBank/DDBJ whole genome shotgun (WGS) entry which is preliminary data.</text>
</comment>
<reference evidence="2" key="1">
    <citation type="journal article" date="2019" name="Gigascience">
        <title>De novo genome assembly of the endangered Acer yangbiense, a plant species with extremely small populations endemic to Yunnan Province, China.</title>
        <authorList>
            <person name="Yang J."/>
            <person name="Wariss H.M."/>
            <person name="Tao L."/>
            <person name="Zhang R."/>
            <person name="Yun Q."/>
            <person name="Hollingsworth P."/>
            <person name="Dao Z."/>
            <person name="Luo G."/>
            <person name="Guo H."/>
            <person name="Ma Y."/>
            <person name="Sun W."/>
        </authorList>
    </citation>
    <scope>NUCLEOTIDE SEQUENCE [LARGE SCALE GENOMIC DNA]</scope>
    <source>
        <strain evidence="2">cv. br00</strain>
    </source>
</reference>
<keyword evidence="2" id="KW-1185">Reference proteome</keyword>
<proteinExistence type="predicted"/>
<evidence type="ECO:0000313" key="1">
    <source>
        <dbReference type="EMBL" id="KAB5561193.1"/>
    </source>
</evidence>
<dbReference type="Proteomes" id="UP000326939">
    <property type="component" value="Chromosome 4"/>
</dbReference>
<evidence type="ECO:0000313" key="2">
    <source>
        <dbReference type="Proteomes" id="UP000326939"/>
    </source>
</evidence>
<protein>
    <submittedName>
        <fullName evidence="1">Uncharacterized protein</fullName>
    </submittedName>
</protein>
<dbReference type="AlphaFoldDB" id="A0A5N5N3H3"/>
<accession>A0A5N5N3H3</accession>
<dbReference type="EMBL" id="VDCV01000004">
    <property type="protein sequence ID" value="KAB5561193.1"/>
    <property type="molecule type" value="Genomic_DNA"/>
</dbReference>
<organism evidence="1 2">
    <name type="scientific">Salix brachista</name>
    <dbReference type="NCBI Taxonomy" id="2182728"/>
    <lineage>
        <taxon>Eukaryota</taxon>
        <taxon>Viridiplantae</taxon>
        <taxon>Streptophyta</taxon>
        <taxon>Embryophyta</taxon>
        <taxon>Tracheophyta</taxon>
        <taxon>Spermatophyta</taxon>
        <taxon>Magnoliopsida</taxon>
        <taxon>eudicotyledons</taxon>
        <taxon>Gunneridae</taxon>
        <taxon>Pentapetalae</taxon>
        <taxon>rosids</taxon>
        <taxon>fabids</taxon>
        <taxon>Malpighiales</taxon>
        <taxon>Salicaceae</taxon>
        <taxon>Saliceae</taxon>
        <taxon>Salix</taxon>
    </lineage>
</organism>
<gene>
    <name evidence="1" type="ORF">DKX38_006150</name>
</gene>
<sequence>MVVGQEFCCHNSLIQFNNWQFTSPSVFHQQLGLHYFLGFDVTLDLFLMSRTKYARDIFAQALFLEYCKLVPPFSGILLCCSLIGAQQDLTITGPHLPHYVFFFCERVHACSS</sequence>